<feature type="domain" description="Peptidase M16 N-terminal" evidence="2">
    <location>
        <begin position="539"/>
        <end position="644"/>
    </location>
</feature>
<dbReference type="GeneID" id="28540075"/>
<feature type="domain" description="Peptidase M16 C-terminal" evidence="3">
    <location>
        <begin position="685"/>
        <end position="856"/>
    </location>
</feature>
<dbReference type="Proteomes" id="UP000032427">
    <property type="component" value="Chromosome 1"/>
</dbReference>
<sequence length="950" mass="105724">MKKILSLSIALALTGCSKSQFEAPKLSDLPQGVTLIEQVLPQEGSVVIPYQKYTLENGLTVILSPDSSDPLVHVDVTYHVGSAREEVGKSGFAHFFEHMMFQGSENVGDQQHFKIITEAGGTLNGTTNRDRTNYFETVPANQLEKMLWLESDRMGFLIDAVSQKKFEIQRSTVKNERGQNYDNRPYGLIYERMGEALFPQDHPYSWQTIGYVEDLDRVDVNDLKAFFLRWYGPNNAVITIGGDLDSKQTLEWVNKYFGSIPRGPEVENAPKQPVTLAEDRFITLEDRIQQPMVMIGWPTTYRGNDKEASLDMLATLLGDGKTSLLYQELVKTGKVVDAGAFHDCAELSCTMYVYAMADSGDNNGLATVYTEVMDVLDKFGKEGVSQEDLEEVQGSTEAGAIFGLQSVSGKVSQLASNQTFYGNPNQLEKQLAALNSVTPEKVSQVFDAYIENKNKVTLSVIPKGKTQLQVKLPTFTTPKRTLPDYGKLSENSLEIRKAIDDFDRSIMPQPSQAVTAKIPDIYRTKLDNGIEVLGTEAIETPTVQLQISIPAGNRYIPRGKEGLAELTAAMMEEGTQKQTAEEIQKQLDKLGSSISFNTGNYTTTISIASLTKNIDQTLAIVNEMLFEPAFKDVDFKRLQKQAVEGLVYAHQKPSWLASQATREVLFKGTVFARSSDGTLASIEGLTVNDVKRFYKENYTPVGTQVISVGDMSKSDLVSKLSFLANWQGEAPQLLAPQKLPVLNQQKVYLVDKPNAPQSVIRFVRQGVSFDATGELFQTQLANFNLGGNFNSRINQNLREDKGYTYGAGGYLMGNKEFGMSIFYAQVRTDVTLESINEFIAEMQKYSDDGMTMDELNFMRLAVGQKDALKYETPSQKASLLGKILTYSLNEDFIEEQNELVATLDRNELNALATKWFDPTQYQIIVVGDKKSLMPKLKTLGLSIELVAPKK</sequence>
<dbReference type="KEGG" id="awd:AWOD_I_0520"/>
<dbReference type="OrthoDB" id="9811314at2"/>
<reference evidence="5" key="1">
    <citation type="submission" date="2014-09" db="EMBL/GenBank/DDBJ databases">
        <authorList>
            <person name="Hjerde E."/>
        </authorList>
    </citation>
    <scope>NUCLEOTIDE SEQUENCE [LARGE SCALE GENOMIC DNA]</scope>
    <source>
        <strain evidence="5">06/09/139</strain>
    </source>
</reference>
<dbReference type="PROSITE" id="PS51257">
    <property type="entry name" value="PROKAR_LIPOPROTEIN"/>
    <property type="match status" value="1"/>
</dbReference>
<dbReference type="STRING" id="80852.AWOD_I_0520"/>
<dbReference type="SUPFAM" id="SSF63411">
    <property type="entry name" value="LuxS/MPP-like metallohydrolase"/>
    <property type="match status" value="4"/>
</dbReference>
<dbReference type="PANTHER" id="PTHR11851">
    <property type="entry name" value="METALLOPROTEASE"/>
    <property type="match status" value="1"/>
</dbReference>
<dbReference type="GO" id="GO:0046872">
    <property type="term" value="F:metal ion binding"/>
    <property type="evidence" value="ECO:0007669"/>
    <property type="project" value="InterPro"/>
</dbReference>
<evidence type="ECO:0000313" key="4">
    <source>
        <dbReference type="EMBL" id="CED70614.1"/>
    </source>
</evidence>
<comment type="similarity">
    <text evidence="1">Belongs to the peptidase M16 family.</text>
</comment>
<dbReference type="Pfam" id="PF00675">
    <property type="entry name" value="Peptidase_M16"/>
    <property type="match status" value="2"/>
</dbReference>
<proteinExistence type="inferred from homology"/>
<dbReference type="HOGENOM" id="CLU_007487_0_1_6"/>
<gene>
    <name evidence="4" type="ORF">AWOD_I_0520</name>
</gene>
<dbReference type="AlphaFoldDB" id="A0A090KG56"/>
<protein>
    <submittedName>
        <fullName evidence="4">Exported pepdidase, putative zinc protease</fullName>
    </submittedName>
</protein>
<accession>A0A090KG56</accession>
<evidence type="ECO:0000259" key="3">
    <source>
        <dbReference type="Pfam" id="PF05193"/>
    </source>
</evidence>
<dbReference type="PANTHER" id="PTHR11851:SF49">
    <property type="entry name" value="MITOCHONDRIAL-PROCESSING PEPTIDASE SUBUNIT ALPHA"/>
    <property type="match status" value="1"/>
</dbReference>
<dbReference type="PATRIC" id="fig|80852.17.peg.528"/>
<organism evidence="4 5">
    <name type="scientific">Aliivibrio wodanis</name>
    <dbReference type="NCBI Taxonomy" id="80852"/>
    <lineage>
        <taxon>Bacteria</taxon>
        <taxon>Pseudomonadati</taxon>
        <taxon>Pseudomonadota</taxon>
        <taxon>Gammaproteobacteria</taxon>
        <taxon>Vibrionales</taxon>
        <taxon>Vibrionaceae</taxon>
        <taxon>Aliivibrio</taxon>
    </lineage>
</organism>
<evidence type="ECO:0000313" key="5">
    <source>
        <dbReference type="Proteomes" id="UP000032427"/>
    </source>
</evidence>
<dbReference type="InterPro" id="IPR050361">
    <property type="entry name" value="MPP/UQCRC_Complex"/>
</dbReference>
<feature type="domain" description="Peptidase M16 C-terminal" evidence="3">
    <location>
        <begin position="218"/>
        <end position="393"/>
    </location>
</feature>
<dbReference type="Gene3D" id="3.30.830.10">
    <property type="entry name" value="Metalloenzyme, LuxS/M16 peptidase-like"/>
    <property type="match status" value="4"/>
</dbReference>
<dbReference type="InterPro" id="IPR011765">
    <property type="entry name" value="Pept_M16_N"/>
</dbReference>
<dbReference type="InterPro" id="IPR007863">
    <property type="entry name" value="Peptidase_M16_C"/>
</dbReference>
<keyword evidence="4" id="KW-0645">Protease</keyword>
<keyword evidence="5" id="KW-1185">Reference proteome</keyword>
<dbReference type="EMBL" id="LN554846">
    <property type="protein sequence ID" value="CED70614.1"/>
    <property type="molecule type" value="Genomic_DNA"/>
</dbReference>
<keyword evidence="4" id="KW-0378">Hydrolase</keyword>
<feature type="domain" description="Peptidase M16 N-terminal" evidence="2">
    <location>
        <begin position="61"/>
        <end position="177"/>
    </location>
</feature>
<evidence type="ECO:0000256" key="1">
    <source>
        <dbReference type="ARBA" id="ARBA00007261"/>
    </source>
</evidence>
<dbReference type="GO" id="GO:0008233">
    <property type="term" value="F:peptidase activity"/>
    <property type="evidence" value="ECO:0007669"/>
    <property type="project" value="UniProtKB-KW"/>
</dbReference>
<dbReference type="Pfam" id="PF05193">
    <property type="entry name" value="Peptidase_M16_C"/>
    <property type="match status" value="2"/>
</dbReference>
<name>A0A090KG56_9GAMM</name>
<evidence type="ECO:0000259" key="2">
    <source>
        <dbReference type="Pfam" id="PF00675"/>
    </source>
</evidence>
<dbReference type="GO" id="GO:0006508">
    <property type="term" value="P:proteolysis"/>
    <property type="evidence" value="ECO:0007669"/>
    <property type="project" value="UniProtKB-KW"/>
</dbReference>
<dbReference type="InterPro" id="IPR011249">
    <property type="entry name" value="Metalloenz_LuxS/M16"/>
</dbReference>